<evidence type="ECO:0000313" key="2">
    <source>
        <dbReference type="EMBL" id="GGB32099.1"/>
    </source>
</evidence>
<sequence>MDNDKPNAKPSEMNPEDLPDVRAFNDEFTRDFLQSTEETRPGYYPFLSGTGAYKMDFPAGGIVGEKGYGIIKEKKEGYLIGIENEDGTGSSITINYYSHPKADDIEIHLEQLEDRLGTDVEFKKMNSDGDKQLLYFTDAGLDGEFYTFAGYVQNEVNNGGIEVIYNTRCIDSEEKCTERKEKEKERVIKWMKSIQFVNKDRK</sequence>
<gene>
    <name evidence="2" type="ORF">GCM10011409_06860</name>
</gene>
<dbReference type="EMBL" id="BMJD01000003">
    <property type="protein sequence ID" value="GGB32099.1"/>
    <property type="molecule type" value="Genomic_DNA"/>
</dbReference>
<reference evidence="2" key="2">
    <citation type="submission" date="2020-09" db="EMBL/GenBank/DDBJ databases">
        <authorList>
            <person name="Sun Q."/>
            <person name="Zhou Y."/>
        </authorList>
    </citation>
    <scope>NUCLEOTIDE SEQUENCE</scope>
    <source>
        <strain evidence="2">CGMCC 1.15454</strain>
    </source>
</reference>
<proteinExistence type="predicted"/>
<accession>A0A9W5X4J9</accession>
<protein>
    <submittedName>
        <fullName evidence="2">Uncharacterized protein</fullName>
    </submittedName>
</protein>
<keyword evidence="3" id="KW-1185">Reference proteome</keyword>
<feature type="compositionally biased region" description="Basic and acidic residues" evidence="1">
    <location>
        <begin position="19"/>
        <end position="30"/>
    </location>
</feature>
<dbReference type="RefSeq" id="WP_102414548.1">
    <property type="nucleotide sequence ID" value="NZ_BMJD01000003.1"/>
</dbReference>
<reference evidence="2" key="1">
    <citation type="journal article" date="2014" name="Int. J. Syst. Evol. Microbiol.">
        <title>Complete genome sequence of Corynebacterium casei LMG S-19264T (=DSM 44701T), isolated from a smear-ripened cheese.</title>
        <authorList>
            <consortium name="US DOE Joint Genome Institute (JGI-PGF)"/>
            <person name="Walter F."/>
            <person name="Albersmeier A."/>
            <person name="Kalinowski J."/>
            <person name="Ruckert C."/>
        </authorList>
    </citation>
    <scope>NUCLEOTIDE SEQUENCE</scope>
    <source>
        <strain evidence="2">CGMCC 1.15454</strain>
    </source>
</reference>
<comment type="caution">
    <text evidence="2">The sequence shown here is derived from an EMBL/GenBank/DDBJ whole genome shotgun (WGS) entry which is preliminary data.</text>
</comment>
<evidence type="ECO:0000256" key="1">
    <source>
        <dbReference type="SAM" id="MobiDB-lite"/>
    </source>
</evidence>
<evidence type="ECO:0000313" key="3">
    <source>
        <dbReference type="Proteomes" id="UP000621492"/>
    </source>
</evidence>
<organism evidence="2 3">
    <name type="scientific">Lentibacillus populi</name>
    <dbReference type="NCBI Taxonomy" id="1827502"/>
    <lineage>
        <taxon>Bacteria</taxon>
        <taxon>Bacillati</taxon>
        <taxon>Bacillota</taxon>
        <taxon>Bacilli</taxon>
        <taxon>Bacillales</taxon>
        <taxon>Bacillaceae</taxon>
        <taxon>Lentibacillus</taxon>
    </lineage>
</organism>
<name>A0A9W5X4J9_9BACI</name>
<dbReference type="Proteomes" id="UP000621492">
    <property type="component" value="Unassembled WGS sequence"/>
</dbReference>
<feature type="region of interest" description="Disordered" evidence="1">
    <location>
        <begin position="1"/>
        <end position="35"/>
    </location>
</feature>
<dbReference type="AlphaFoldDB" id="A0A9W5X4J9"/>